<comment type="caution">
    <text evidence="2">The sequence shown here is derived from an EMBL/GenBank/DDBJ whole genome shotgun (WGS) entry which is preliminary data.</text>
</comment>
<dbReference type="Gene3D" id="3.80.10.10">
    <property type="entry name" value="Ribonuclease Inhibitor"/>
    <property type="match status" value="1"/>
</dbReference>
<reference evidence="2" key="1">
    <citation type="submission" date="2023-07" db="EMBL/GenBank/DDBJ databases">
        <authorList>
            <consortium name="AG Swart"/>
            <person name="Singh M."/>
            <person name="Singh A."/>
            <person name="Seah K."/>
            <person name="Emmerich C."/>
        </authorList>
    </citation>
    <scope>NUCLEOTIDE SEQUENCE</scope>
    <source>
        <strain evidence="2">DP1</strain>
    </source>
</reference>
<proteinExistence type="predicted"/>
<dbReference type="InterPro" id="IPR032675">
    <property type="entry name" value="LRR_dom_sf"/>
</dbReference>
<evidence type="ECO:0000256" key="1">
    <source>
        <dbReference type="SAM" id="Coils"/>
    </source>
</evidence>
<feature type="coiled-coil region" evidence="1">
    <location>
        <begin position="216"/>
        <end position="268"/>
    </location>
</feature>
<accession>A0AAD1U9W5</accession>
<evidence type="ECO:0000313" key="2">
    <source>
        <dbReference type="EMBL" id="CAI2364728.1"/>
    </source>
</evidence>
<protein>
    <submittedName>
        <fullName evidence="2">Uncharacterized protein</fullName>
    </submittedName>
</protein>
<gene>
    <name evidence="2" type="ORF">ECRASSUSDP1_LOCUS6074</name>
</gene>
<organism evidence="2 3">
    <name type="scientific">Euplotes crassus</name>
    <dbReference type="NCBI Taxonomy" id="5936"/>
    <lineage>
        <taxon>Eukaryota</taxon>
        <taxon>Sar</taxon>
        <taxon>Alveolata</taxon>
        <taxon>Ciliophora</taxon>
        <taxon>Intramacronucleata</taxon>
        <taxon>Spirotrichea</taxon>
        <taxon>Hypotrichia</taxon>
        <taxon>Euplotida</taxon>
        <taxon>Euplotidae</taxon>
        <taxon>Moneuplotes</taxon>
    </lineage>
</organism>
<keyword evidence="3" id="KW-1185">Reference proteome</keyword>
<name>A0AAD1U9W5_EUPCR</name>
<keyword evidence="1" id="KW-0175">Coiled coil</keyword>
<dbReference type="Proteomes" id="UP001295684">
    <property type="component" value="Unassembled WGS sequence"/>
</dbReference>
<dbReference type="EMBL" id="CAMPGE010005887">
    <property type="protein sequence ID" value="CAI2364728.1"/>
    <property type="molecule type" value="Genomic_DNA"/>
</dbReference>
<dbReference type="SUPFAM" id="SSF52047">
    <property type="entry name" value="RNI-like"/>
    <property type="match status" value="1"/>
</dbReference>
<sequence>MQHNHMYICSRRKDMDYIEFLSENFIPLVTSDAVQAVLKAIEILREDLLFSAYSEKGSKNFMDAKKNVTENNKKEVETLGHCSPSSEYTALDSTIKEALTGITTRMTCAIRSDQFYKFHSLLQEAYSLKSLVMTNPLFLKFSASKTWQEAYSIAIGDSPDHSTLAMKQLKQKHQRLFQITVRKLQEQRRKISEEKGKEIGKIRGMWAEERDRSRKLREIVEVLKKEQAENEELNRINIENFEKISKALEEDQEEIKLLKQDLELRRNHYNKEQLALFCEDLNERAKSWYFGGKTEINFKPEDNNLYIDFDHKRHYEFAKTLELRLPDLKKIEVSFSSSSKEAAIIEFLIKRYSNKVQTFKLSSTNTLSSVSPYMDALFRLQANVTQRMSLCNFEISSRNLVHLFKSFRSKDCLEFISCSLTFSCTPSFKPYPSSCSIQKLNLSGCSFTGDVWSYLSKLMKGLSKWIAFRASLRTVRAGGLGIGREDVGAVLEENGFENVVVWEEDLR</sequence>
<evidence type="ECO:0000313" key="3">
    <source>
        <dbReference type="Proteomes" id="UP001295684"/>
    </source>
</evidence>
<dbReference type="AlphaFoldDB" id="A0AAD1U9W5"/>